<name>A0A392VWN3_9FABA</name>
<organism evidence="1 2">
    <name type="scientific">Trifolium medium</name>
    <dbReference type="NCBI Taxonomy" id="97028"/>
    <lineage>
        <taxon>Eukaryota</taxon>
        <taxon>Viridiplantae</taxon>
        <taxon>Streptophyta</taxon>
        <taxon>Embryophyta</taxon>
        <taxon>Tracheophyta</taxon>
        <taxon>Spermatophyta</taxon>
        <taxon>Magnoliopsida</taxon>
        <taxon>eudicotyledons</taxon>
        <taxon>Gunneridae</taxon>
        <taxon>Pentapetalae</taxon>
        <taxon>rosids</taxon>
        <taxon>fabids</taxon>
        <taxon>Fabales</taxon>
        <taxon>Fabaceae</taxon>
        <taxon>Papilionoideae</taxon>
        <taxon>50 kb inversion clade</taxon>
        <taxon>NPAAA clade</taxon>
        <taxon>Hologalegina</taxon>
        <taxon>IRL clade</taxon>
        <taxon>Trifolieae</taxon>
        <taxon>Trifolium</taxon>
    </lineage>
</organism>
<comment type="caution">
    <text evidence="1">The sequence shown here is derived from an EMBL/GenBank/DDBJ whole genome shotgun (WGS) entry which is preliminary data.</text>
</comment>
<evidence type="ECO:0000313" key="1">
    <source>
        <dbReference type="EMBL" id="MCI92808.1"/>
    </source>
</evidence>
<proteinExistence type="predicted"/>
<keyword evidence="2" id="KW-1185">Reference proteome</keyword>
<reference evidence="1 2" key="1">
    <citation type="journal article" date="2018" name="Front. Plant Sci.">
        <title>Red Clover (Trifolium pratense) and Zigzag Clover (T. medium) - A Picture of Genomic Similarities and Differences.</title>
        <authorList>
            <person name="Dluhosova J."/>
            <person name="Istvanek J."/>
            <person name="Nedelnik J."/>
            <person name="Repkova J."/>
        </authorList>
    </citation>
    <scope>NUCLEOTIDE SEQUENCE [LARGE SCALE GENOMIC DNA]</scope>
    <source>
        <strain evidence="2">cv. 10/8</strain>
        <tissue evidence="1">Leaf</tissue>
    </source>
</reference>
<dbReference type="AlphaFoldDB" id="A0A392VWN3"/>
<dbReference type="EMBL" id="LXQA011310898">
    <property type="protein sequence ID" value="MCI92808.1"/>
    <property type="molecule type" value="Genomic_DNA"/>
</dbReference>
<feature type="non-terminal residue" evidence="1">
    <location>
        <position position="61"/>
    </location>
</feature>
<sequence>MGTNNEFSASQLRAHQVLPRDVVPQKSQGHPKNVYQVSGMPNIDPGANFAIAQNGEAHQKF</sequence>
<evidence type="ECO:0000313" key="2">
    <source>
        <dbReference type="Proteomes" id="UP000265520"/>
    </source>
</evidence>
<accession>A0A392VWN3</accession>
<protein>
    <submittedName>
        <fullName evidence="1">Uncharacterized protein</fullName>
    </submittedName>
</protein>
<dbReference type="Proteomes" id="UP000265520">
    <property type="component" value="Unassembled WGS sequence"/>
</dbReference>